<proteinExistence type="inferred from homology"/>
<reference evidence="8 9" key="1">
    <citation type="submission" date="2020-05" db="EMBL/GenBank/DDBJ databases">
        <title>Genome sequence of Kribbella sandramycini ATCC 39419.</title>
        <authorList>
            <person name="Maclea K.S."/>
            <person name="Fair J.L."/>
        </authorList>
    </citation>
    <scope>NUCLEOTIDE SEQUENCE [LARGE SCALE GENOMIC DNA]</scope>
    <source>
        <strain evidence="8 9">ATCC 39419</strain>
    </source>
</reference>
<reference evidence="7 10" key="2">
    <citation type="submission" date="2020-08" db="EMBL/GenBank/DDBJ databases">
        <title>Sequencing the genomes of 1000 actinobacteria strains.</title>
        <authorList>
            <person name="Klenk H.-P."/>
        </authorList>
    </citation>
    <scope>NUCLEOTIDE SEQUENCE [LARGE SCALE GENOMIC DNA]</scope>
    <source>
        <strain evidence="7 10">DSM 15626</strain>
    </source>
</reference>
<evidence type="ECO:0000256" key="2">
    <source>
        <dbReference type="ARBA" id="ARBA00009463"/>
    </source>
</evidence>
<dbReference type="PANTHER" id="PTHR48075">
    <property type="entry name" value="3-HYDROXYACYL-COA DEHYDROGENASE FAMILY PROTEIN"/>
    <property type="match status" value="1"/>
</dbReference>
<dbReference type="InterPro" id="IPR006176">
    <property type="entry name" value="3-OHacyl-CoA_DH_NAD-bd"/>
</dbReference>
<protein>
    <submittedName>
        <fullName evidence="8">3-hydroxyacyl-CoA dehydrogenase family protein</fullName>
    </submittedName>
    <submittedName>
        <fullName evidence="7">3-hydroxybutyryl-CoA dehydrogenase</fullName>
        <ecNumber evidence="7">1.1.1.157</ecNumber>
    </submittedName>
</protein>
<dbReference type="EC" id="1.1.1.157" evidence="7"/>
<dbReference type="Gene3D" id="3.40.50.720">
    <property type="entry name" value="NAD(P)-binding Rossmann-like Domain"/>
    <property type="match status" value="1"/>
</dbReference>
<dbReference type="Proteomes" id="UP000553957">
    <property type="component" value="Unassembled WGS sequence"/>
</dbReference>
<dbReference type="InterPro" id="IPR006108">
    <property type="entry name" value="3HC_DH_C"/>
</dbReference>
<dbReference type="GO" id="GO:0070403">
    <property type="term" value="F:NAD+ binding"/>
    <property type="evidence" value="ECO:0007669"/>
    <property type="project" value="InterPro"/>
</dbReference>
<dbReference type="AlphaFoldDB" id="A0A7Y4NWL1"/>
<evidence type="ECO:0000259" key="5">
    <source>
        <dbReference type="Pfam" id="PF00725"/>
    </source>
</evidence>
<organism evidence="8 9">
    <name type="scientific">Kribbella sandramycini</name>
    <dbReference type="NCBI Taxonomy" id="60450"/>
    <lineage>
        <taxon>Bacteria</taxon>
        <taxon>Bacillati</taxon>
        <taxon>Actinomycetota</taxon>
        <taxon>Actinomycetes</taxon>
        <taxon>Propionibacteriales</taxon>
        <taxon>Kribbellaceae</taxon>
        <taxon>Kribbella</taxon>
    </lineage>
</organism>
<dbReference type="Pfam" id="PF00725">
    <property type="entry name" value="3HCDH"/>
    <property type="match status" value="1"/>
</dbReference>
<feature type="domain" description="3-hydroxyacyl-CoA dehydrogenase C-terminal" evidence="5">
    <location>
        <begin position="169"/>
        <end position="267"/>
    </location>
</feature>
<evidence type="ECO:0000256" key="1">
    <source>
        <dbReference type="ARBA" id="ARBA00005086"/>
    </source>
</evidence>
<dbReference type="EMBL" id="JACHKF010000001">
    <property type="protein sequence ID" value="MBB6568500.1"/>
    <property type="molecule type" value="Genomic_DNA"/>
</dbReference>
<gene>
    <name evidence="7" type="ORF">HNR71_004137</name>
    <name evidence="8" type="ORF">HPO96_01505</name>
</gene>
<dbReference type="InterPro" id="IPR022694">
    <property type="entry name" value="3-OHacyl-CoA_DH"/>
</dbReference>
<dbReference type="GO" id="GO:0006631">
    <property type="term" value="P:fatty acid metabolic process"/>
    <property type="evidence" value="ECO:0007669"/>
    <property type="project" value="InterPro"/>
</dbReference>
<dbReference type="RefSeq" id="WP_171670335.1">
    <property type="nucleotide sequence ID" value="NZ_BAAAGT010000018.1"/>
</dbReference>
<sequence length="289" mass="29926">MRVAVVGAGTMGQGIAAVLAAAGHEVTVVDTADRLPGSLARIASRQPAPPSPVSGTPELADAVASAALVIEAVPEDLGLKLGVLAAISAATGPDAIIATNTSSLPLDRLATAVVHPERFLAAHFFHPAETIPGVEVARAEQTGQHAVDEVLRVLSAAGKEPIEVAACVGFVANRLQLALFQEALACVEEGVITPADLDAVVRRTMGVRLPAYGPFAVADMAGLDVYRSILTVLHEQYGDRFAVPERITAMVEAGRLGAKAGAGFFEYADADQLAVRRDAVYRRILGAVT</sequence>
<evidence type="ECO:0000259" key="6">
    <source>
        <dbReference type="Pfam" id="PF02737"/>
    </source>
</evidence>
<dbReference type="Pfam" id="PF02737">
    <property type="entry name" value="3HCDH_N"/>
    <property type="match status" value="1"/>
</dbReference>
<dbReference type="Gene3D" id="1.10.1040.10">
    <property type="entry name" value="N-(1-d-carboxylethyl)-l-norvaline Dehydrogenase, domain 2"/>
    <property type="match status" value="1"/>
</dbReference>
<evidence type="ECO:0000313" key="10">
    <source>
        <dbReference type="Proteomes" id="UP000553957"/>
    </source>
</evidence>
<dbReference type="PIRSF" id="PIRSF000105">
    <property type="entry name" value="HCDH"/>
    <property type="match status" value="1"/>
</dbReference>
<name>A0A7Y4NWL1_9ACTN</name>
<dbReference type="Proteomes" id="UP000534306">
    <property type="component" value="Unassembled WGS sequence"/>
</dbReference>
<dbReference type="GO" id="GO:0008691">
    <property type="term" value="F:3-hydroxybutyryl-CoA dehydrogenase activity"/>
    <property type="evidence" value="ECO:0007669"/>
    <property type="project" value="UniProtKB-EC"/>
</dbReference>
<evidence type="ECO:0000313" key="7">
    <source>
        <dbReference type="EMBL" id="MBB6568500.1"/>
    </source>
</evidence>
<feature type="site" description="Important for catalytic activity" evidence="4">
    <location>
        <position position="123"/>
    </location>
</feature>
<evidence type="ECO:0000313" key="8">
    <source>
        <dbReference type="EMBL" id="NOL38912.1"/>
    </source>
</evidence>
<comment type="caution">
    <text evidence="8">The sequence shown here is derived from an EMBL/GenBank/DDBJ whole genome shotgun (WGS) entry which is preliminary data.</text>
</comment>
<dbReference type="InterPro" id="IPR008927">
    <property type="entry name" value="6-PGluconate_DH-like_C_sf"/>
</dbReference>
<dbReference type="PANTHER" id="PTHR48075:SF5">
    <property type="entry name" value="3-HYDROXYBUTYRYL-COA DEHYDROGENASE"/>
    <property type="match status" value="1"/>
</dbReference>
<dbReference type="EMBL" id="JABJRC010000001">
    <property type="protein sequence ID" value="NOL38912.1"/>
    <property type="molecule type" value="Genomic_DNA"/>
</dbReference>
<evidence type="ECO:0000256" key="3">
    <source>
        <dbReference type="ARBA" id="ARBA00023002"/>
    </source>
</evidence>
<keyword evidence="9" id="KW-1185">Reference proteome</keyword>
<evidence type="ECO:0000256" key="4">
    <source>
        <dbReference type="PIRSR" id="PIRSR000105-1"/>
    </source>
</evidence>
<dbReference type="SUPFAM" id="SSF48179">
    <property type="entry name" value="6-phosphogluconate dehydrogenase C-terminal domain-like"/>
    <property type="match status" value="1"/>
</dbReference>
<evidence type="ECO:0000313" key="9">
    <source>
        <dbReference type="Proteomes" id="UP000534306"/>
    </source>
</evidence>
<keyword evidence="3 7" id="KW-0560">Oxidoreductase</keyword>
<feature type="domain" description="3-hydroxyacyl-CoA dehydrogenase NAD binding" evidence="6">
    <location>
        <begin position="3"/>
        <end position="165"/>
    </location>
</feature>
<comment type="similarity">
    <text evidence="2">Belongs to the 3-hydroxyacyl-CoA dehydrogenase family.</text>
</comment>
<accession>A0A7Y4NWL1</accession>
<dbReference type="InterPro" id="IPR013328">
    <property type="entry name" value="6PGD_dom2"/>
</dbReference>
<dbReference type="InterPro" id="IPR036291">
    <property type="entry name" value="NAD(P)-bd_dom_sf"/>
</dbReference>
<comment type="pathway">
    <text evidence="1">Lipid metabolism; butanoate metabolism.</text>
</comment>
<dbReference type="SUPFAM" id="SSF51735">
    <property type="entry name" value="NAD(P)-binding Rossmann-fold domains"/>
    <property type="match status" value="1"/>
</dbReference>